<keyword evidence="2 6" id="KW-0805">Transcription regulation</keyword>
<dbReference type="InterPro" id="IPR014284">
    <property type="entry name" value="RNA_pol_sigma-70_dom"/>
</dbReference>
<name>A0ABS8EHN6_9ACTN</name>
<feature type="region of interest" description="Disordered" evidence="7">
    <location>
        <begin position="1"/>
        <end position="21"/>
    </location>
</feature>
<dbReference type="Pfam" id="PF04542">
    <property type="entry name" value="Sigma70_r2"/>
    <property type="match status" value="1"/>
</dbReference>
<evidence type="ECO:0000313" key="10">
    <source>
        <dbReference type="EMBL" id="MCC0100448.1"/>
    </source>
</evidence>
<evidence type="ECO:0000256" key="7">
    <source>
        <dbReference type="SAM" id="MobiDB-lite"/>
    </source>
</evidence>
<dbReference type="InterPro" id="IPR039425">
    <property type="entry name" value="RNA_pol_sigma-70-like"/>
</dbReference>
<evidence type="ECO:0000256" key="6">
    <source>
        <dbReference type="RuleBase" id="RU000716"/>
    </source>
</evidence>
<evidence type="ECO:0000313" key="11">
    <source>
        <dbReference type="Proteomes" id="UP001520654"/>
    </source>
</evidence>
<sequence>MAASLARGKNIGRPAGSRPRLDDAVSDAEIASLLVRGDERWLSLAHRRWSRLVHAYALRVLGDALDAEDVAQQVFVAAWRGRAGFRPDRGTLPAWLMGITRLKTVDALSARTRRLELVAAVGRHRCDETVGGPEQVIDRIVITRELARLPRAQRDVLTLSYFADLTQVQIADRTGMPLGSVKSHARRGIQRLRLRVVADAVEAGR</sequence>
<evidence type="ECO:0000256" key="1">
    <source>
        <dbReference type="ARBA" id="ARBA00010641"/>
    </source>
</evidence>
<evidence type="ECO:0000259" key="8">
    <source>
        <dbReference type="Pfam" id="PF04542"/>
    </source>
</evidence>
<dbReference type="Proteomes" id="UP001520654">
    <property type="component" value="Unassembled WGS sequence"/>
</dbReference>
<evidence type="ECO:0000256" key="2">
    <source>
        <dbReference type="ARBA" id="ARBA00023015"/>
    </source>
</evidence>
<dbReference type="PANTHER" id="PTHR43133">
    <property type="entry name" value="RNA POLYMERASE ECF-TYPE SIGMA FACTO"/>
    <property type="match status" value="1"/>
</dbReference>
<dbReference type="SUPFAM" id="SSF88946">
    <property type="entry name" value="Sigma2 domain of RNA polymerase sigma factors"/>
    <property type="match status" value="1"/>
</dbReference>
<keyword evidence="5 6" id="KW-0804">Transcription</keyword>
<dbReference type="CDD" id="cd06171">
    <property type="entry name" value="Sigma70_r4"/>
    <property type="match status" value="1"/>
</dbReference>
<evidence type="ECO:0000256" key="4">
    <source>
        <dbReference type="ARBA" id="ARBA00023125"/>
    </source>
</evidence>
<protein>
    <recommendedName>
        <fullName evidence="6">RNA polymerase sigma factor</fullName>
    </recommendedName>
</protein>
<dbReference type="Pfam" id="PF04545">
    <property type="entry name" value="Sigma70_r4"/>
    <property type="match status" value="1"/>
</dbReference>
<proteinExistence type="inferred from homology"/>
<reference evidence="10 11" key="1">
    <citation type="submission" date="2021-08" db="EMBL/GenBank/DDBJ databases">
        <title>Genomic Architecture of Streptomyces flavotricini NGL1 and Streptomyces erythrochromogenes HMS4 With Differential Plant Beneficial attributes and laccase production capabilities.</title>
        <authorList>
            <person name="Salwan R."/>
            <person name="Kaur R."/>
            <person name="Sharma V."/>
        </authorList>
    </citation>
    <scope>NUCLEOTIDE SEQUENCE [LARGE SCALE GENOMIC DNA]</scope>
    <source>
        <strain evidence="10 11">NGL1</strain>
    </source>
</reference>
<dbReference type="InterPro" id="IPR013324">
    <property type="entry name" value="RNA_pol_sigma_r3/r4-like"/>
</dbReference>
<dbReference type="Gene3D" id="1.10.1740.10">
    <property type="match status" value="1"/>
</dbReference>
<dbReference type="RefSeq" id="WP_229344041.1">
    <property type="nucleotide sequence ID" value="NZ_JAINUL010000001.1"/>
</dbReference>
<gene>
    <name evidence="10" type="ORF">K7B10_37895</name>
</gene>
<comment type="caution">
    <text evidence="10">The sequence shown here is derived from an EMBL/GenBank/DDBJ whole genome shotgun (WGS) entry which is preliminary data.</text>
</comment>
<feature type="domain" description="RNA polymerase sigma-70 region 2" evidence="8">
    <location>
        <begin position="47"/>
        <end position="113"/>
    </location>
</feature>
<dbReference type="InterPro" id="IPR013325">
    <property type="entry name" value="RNA_pol_sigma_r2"/>
</dbReference>
<evidence type="ECO:0000256" key="3">
    <source>
        <dbReference type="ARBA" id="ARBA00023082"/>
    </source>
</evidence>
<keyword evidence="4 6" id="KW-0238">DNA-binding</keyword>
<dbReference type="InterPro" id="IPR007627">
    <property type="entry name" value="RNA_pol_sigma70_r2"/>
</dbReference>
<dbReference type="NCBIfam" id="TIGR02937">
    <property type="entry name" value="sigma70-ECF"/>
    <property type="match status" value="1"/>
</dbReference>
<evidence type="ECO:0000256" key="5">
    <source>
        <dbReference type="ARBA" id="ARBA00023163"/>
    </source>
</evidence>
<dbReference type="PANTHER" id="PTHR43133:SF62">
    <property type="entry name" value="RNA POLYMERASE SIGMA FACTOR SIGZ"/>
    <property type="match status" value="1"/>
</dbReference>
<keyword evidence="11" id="KW-1185">Reference proteome</keyword>
<dbReference type="SUPFAM" id="SSF88659">
    <property type="entry name" value="Sigma3 and sigma4 domains of RNA polymerase sigma factors"/>
    <property type="match status" value="1"/>
</dbReference>
<accession>A0ABS8EHN6</accession>
<dbReference type="EMBL" id="JAINUL010000001">
    <property type="protein sequence ID" value="MCC0100448.1"/>
    <property type="molecule type" value="Genomic_DNA"/>
</dbReference>
<dbReference type="InterPro" id="IPR007630">
    <property type="entry name" value="RNA_pol_sigma70_r4"/>
</dbReference>
<feature type="domain" description="RNA polymerase sigma-70 region 4" evidence="9">
    <location>
        <begin position="146"/>
        <end position="193"/>
    </location>
</feature>
<organism evidence="10 11">
    <name type="scientific">Streptomyces flavotricini</name>
    <dbReference type="NCBI Taxonomy" id="66888"/>
    <lineage>
        <taxon>Bacteria</taxon>
        <taxon>Bacillati</taxon>
        <taxon>Actinomycetota</taxon>
        <taxon>Actinomycetes</taxon>
        <taxon>Kitasatosporales</taxon>
        <taxon>Streptomycetaceae</taxon>
        <taxon>Streptomyces</taxon>
    </lineage>
</organism>
<comment type="similarity">
    <text evidence="1 6">Belongs to the sigma-70 factor family. ECF subfamily.</text>
</comment>
<keyword evidence="3 6" id="KW-0731">Sigma factor</keyword>
<dbReference type="InterPro" id="IPR000838">
    <property type="entry name" value="RNA_pol_sigma70_ECF_CS"/>
</dbReference>
<dbReference type="InterPro" id="IPR036388">
    <property type="entry name" value="WH-like_DNA-bd_sf"/>
</dbReference>
<evidence type="ECO:0000259" key="9">
    <source>
        <dbReference type="Pfam" id="PF04545"/>
    </source>
</evidence>
<dbReference type="Gene3D" id="1.10.10.10">
    <property type="entry name" value="Winged helix-like DNA-binding domain superfamily/Winged helix DNA-binding domain"/>
    <property type="match status" value="1"/>
</dbReference>
<dbReference type="PROSITE" id="PS01063">
    <property type="entry name" value="SIGMA70_ECF"/>
    <property type="match status" value="1"/>
</dbReference>